<accession>A0ABT4RIV9</accession>
<evidence type="ECO:0000259" key="2">
    <source>
        <dbReference type="Pfam" id="PF03372"/>
    </source>
</evidence>
<proteinExistence type="predicted"/>
<dbReference type="Pfam" id="PF03372">
    <property type="entry name" value="Exo_endo_phos"/>
    <property type="match status" value="1"/>
</dbReference>
<dbReference type="InterPro" id="IPR005135">
    <property type="entry name" value="Endo/exonuclease/phosphatase"/>
</dbReference>
<evidence type="ECO:0000256" key="1">
    <source>
        <dbReference type="SAM" id="SignalP"/>
    </source>
</evidence>
<name>A0ABT4RIV9_9ACTN</name>
<dbReference type="RefSeq" id="WP_202958501.1">
    <property type="nucleotide sequence ID" value="NZ_JAPCID010000016.1"/>
</dbReference>
<organism evidence="3 4">
    <name type="scientific">Solirubrobacter deserti</name>
    <dbReference type="NCBI Taxonomy" id="2282478"/>
    <lineage>
        <taxon>Bacteria</taxon>
        <taxon>Bacillati</taxon>
        <taxon>Actinomycetota</taxon>
        <taxon>Thermoleophilia</taxon>
        <taxon>Solirubrobacterales</taxon>
        <taxon>Solirubrobacteraceae</taxon>
        <taxon>Solirubrobacter</taxon>
    </lineage>
</organism>
<dbReference type="Gene3D" id="3.60.10.10">
    <property type="entry name" value="Endonuclease/exonuclease/phosphatase"/>
    <property type="match status" value="1"/>
</dbReference>
<evidence type="ECO:0000313" key="3">
    <source>
        <dbReference type="EMBL" id="MDA0138492.1"/>
    </source>
</evidence>
<keyword evidence="3" id="KW-0378">Hydrolase</keyword>
<sequence length="677" mass="73980">MKKLVLAGAVALAAAAAPSAQAASLNVATYNIHHAEGVDGTLSIPRIANEIRKTKADVIGLQEVDRHWGARSEFVDQAERLAKRLDMKVVYAPNLDLEPLNPGQPRRQYGTAILSSYDIVSSRNTLLPRPNNGEQRGLLEAVIKVGKARVRVANTHLQHNSDVERTAQVNRILELLEPAEEPTVLLGDLNALPTAPELAPLYTRFDDAWTLGGVGEGFTYPAEAPDRRIDYVFVSPDVDVKKAQVHPTPASDHLPVSAKLQVKPEKGVLAKTTLRATRATEAKLTFTASAPDTDWARNGREAAVVSVLVDGVKTQDVVLHQGARQFAYEVALGRVQSGNHQIRIVLNDRMSPPAVGPVNVSNLKPSLSPVGDLVARHAPILYGRDIPEVAGRWENARTDVPLLSYHTITPHADGTRTIEYTVIWSNEDGGTNSPALMARWGRTTDIEWLYRVKVDAAGNAIAGEFHGLNHVTTPFTGLKEGDHPLLEVNSSNNNMTQVTNLAETSGYRFFLDTSRTLPAGRTREAAMDAEPWTYQVMAKEMLREGRLEATSNPATVEVSDQRNYLWLELEKTGAPVTLAAKVDGVWYRADHLQPGWSIERDGSAATTIELPAGTTEADVEEIKAILVPTATRTEAVFRAVNRGFFLGEDYLPLPSFVQWRGTVNLTAAAPEATVWQR</sequence>
<evidence type="ECO:0000313" key="4">
    <source>
        <dbReference type="Proteomes" id="UP001147700"/>
    </source>
</evidence>
<dbReference type="EMBL" id="JAPCID010000016">
    <property type="protein sequence ID" value="MDA0138492.1"/>
    <property type="molecule type" value="Genomic_DNA"/>
</dbReference>
<gene>
    <name evidence="3" type="ORF">OJ962_13395</name>
</gene>
<keyword evidence="3" id="KW-0540">Nuclease</keyword>
<dbReference type="Proteomes" id="UP001147700">
    <property type="component" value="Unassembled WGS sequence"/>
</dbReference>
<feature type="domain" description="Endonuclease/exonuclease/phosphatase" evidence="2">
    <location>
        <begin position="28"/>
        <end position="253"/>
    </location>
</feature>
<keyword evidence="3" id="KW-0255">Endonuclease</keyword>
<keyword evidence="1" id="KW-0732">Signal</keyword>
<feature type="signal peptide" evidence="1">
    <location>
        <begin position="1"/>
        <end position="22"/>
    </location>
</feature>
<dbReference type="PANTHER" id="PTHR14859:SF15">
    <property type="entry name" value="ENDONUCLEASE_EXONUCLEASE_PHOSPHATASE DOMAIN-CONTAINING PROTEIN"/>
    <property type="match status" value="1"/>
</dbReference>
<dbReference type="SUPFAM" id="SSF56219">
    <property type="entry name" value="DNase I-like"/>
    <property type="match status" value="1"/>
</dbReference>
<feature type="chain" id="PRO_5046664348" evidence="1">
    <location>
        <begin position="23"/>
        <end position="677"/>
    </location>
</feature>
<dbReference type="GO" id="GO:0004519">
    <property type="term" value="F:endonuclease activity"/>
    <property type="evidence" value="ECO:0007669"/>
    <property type="project" value="UniProtKB-KW"/>
</dbReference>
<reference evidence="3" key="1">
    <citation type="submission" date="2022-10" db="EMBL/GenBank/DDBJ databases">
        <title>The WGS of Solirubrobacter sp. CPCC 204708.</title>
        <authorList>
            <person name="Jiang Z."/>
        </authorList>
    </citation>
    <scope>NUCLEOTIDE SEQUENCE</scope>
    <source>
        <strain evidence="3">CPCC 204708</strain>
    </source>
</reference>
<keyword evidence="4" id="KW-1185">Reference proteome</keyword>
<dbReference type="PANTHER" id="PTHR14859">
    <property type="entry name" value="CALCOFLUOR WHITE HYPERSENSITIVE PROTEIN PRECURSOR"/>
    <property type="match status" value="1"/>
</dbReference>
<protein>
    <submittedName>
        <fullName evidence="3">Endonuclease/exonuclease/phosphatase family protein</fullName>
    </submittedName>
</protein>
<dbReference type="InterPro" id="IPR036691">
    <property type="entry name" value="Endo/exonu/phosph_ase_sf"/>
</dbReference>
<dbReference type="InterPro" id="IPR051916">
    <property type="entry name" value="GPI-anchor_lipid_remodeler"/>
</dbReference>
<comment type="caution">
    <text evidence="3">The sequence shown here is derived from an EMBL/GenBank/DDBJ whole genome shotgun (WGS) entry which is preliminary data.</text>
</comment>